<sequence length="135" mass="14781">MGDSTTDILDVSGLKIHEESDAVTRADKQADLINRNKIITLSLFVSIPHLRNQITSALDTRMTANPLITIQPEDILNIVCQMSSQSSLSPIDESSQLAQIDTSRSPPDKGKYQTPKNTPFCLLICYCTLSSCVAL</sequence>
<accession>A0A9Q3BRH5</accession>
<organism evidence="2 3">
    <name type="scientific">Austropuccinia psidii MF-1</name>
    <dbReference type="NCBI Taxonomy" id="1389203"/>
    <lineage>
        <taxon>Eukaryota</taxon>
        <taxon>Fungi</taxon>
        <taxon>Dikarya</taxon>
        <taxon>Basidiomycota</taxon>
        <taxon>Pucciniomycotina</taxon>
        <taxon>Pucciniomycetes</taxon>
        <taxon>Pucciniales</taxon>
        <taxon>Sphaerophragmiaceae</taxon>
        <taxon>Austropuccinia</taxon>
    </lineage>
</organism>
<evidence type="ECO:0000313" key="2">
    <source>
        <dbReference type="EMBL" id="MBW0469798.1"/>
    </source>
</evidence>
<comment type="caution">
    <text evidence="2">The sequence shown here is derived from an EMBL/GenBank/DDBJ whole genome shotgun (WGS) entry which is preliminary data.</text>
</comment>
<feature type="compositionally biased region" description="Polar residues" evidence="1">
    <location>
        <begin position="87"/>
        <end position="105"/>
    </location>
</feature>
<dbReference type="Proteomes" id="UP000765509">
    <property type="component" value="Unassembled WGS sequence"/>
</dbReference>
<dbReference type="AlphaFoldDB" id="A0A9Q3BRH5"/>
<keyword evidence="3" id="KW-1185">Reference proteome</keyword>
<protein>
    <submittedName>
        <fullName evidence="2">Uncharacterized protein</fullName>
    </submittedName>
</protein>
<proteinExistence type="predicted"/>
<feature type="region of interest" description="Disordered" evidence="1">
    <location>
        <begin position="87"/>
        <end position="112"/>
    </location>
</feature>
<evidence type="ECO:0000256" key="1">
    <source>
        <dbReference type="SAM" id="MobiDB-lite"/>
    </source>
</evidence>
<dbReference type="EMBL" id="AVOT02002273">
    <property type="protein sequence ID" value="MBW0469798.1"/>
    <property type="molecule type" value="Genomic_DNA"/>
</dbReference>
<name>A0A9Q3BRH5_9BASI</name>
<gene>
    <name evidence="2" type="ORF">O181_009513</name>
</gene>
<reference evidence="2" key="1">
    <citation type="submission" date="2021-03" db="EMBL/GenBank/DDBJ databases">
        <title>Draft genome sequence of rust myrtle Austropuccinia psidii MF-1, a brazilian biotype.</title>
        <authorList>
            <person name="Quecine M.C."/>
            <person name="Pachon D.M.R."/>
            <person name="Bonatelli M.L."/>
            <person name="Correr F.H."/>
            <person name="Franceschini L.M."/>
            <person name="Leite T.F."/>
            <person name="Margarido G.R.A."/>
            <person name="Almeida C.A."/>
            <person name="Ferrarezi J.A."/>
            <person name="Labate C.A."/>
        </authorList>
    </citation>
    <scope>NUCLEOTIDE SEQUENCE</scope>
    <source>
        <strain evidence="2">MF-1</strain>
    </source>
</reference>
<evidence type="ECO:0000313" key="3">
    <source>
        <dbReference type="Proteomes" id="UP000765509"/>
    </source>
</evidence>